<dbReference type="InterPro" id="IPR003657">
    <property type="entry name" value="WRKY_dom"/>
</dbReference>
<evidence type="ECO:0000313" key="9">
    <source>
        <dbReference type="EMBL" id="KZV56931.1"/>
    </source>
</evidence>
<evidence type="ECO:0000256" key="6">
    <source>
        <dbReference type="ARBA" id="ARBA00060850"/>
    </source>
</evidence>
<evidence type="ECO:0000256" key="2">
    <source>
        <dbReference type="ARBA" id="ARBA00023015"/>
    </source>
</evidence>
<keyword evidence="2" id="KW-0805">Transcription regulation</keyword>
<dbReference type="GO" id="GO:0000976">
    <property type="term" value="F:transcription cis-regulatory region binding"/>
    <property type="evidence" value="ECO:0007669"/>
    <property type="project" value="TreeGrafter"/>
</dbReference>
<dbReference type="GO" id="GO:0010150">
    <property type="term" value="P:leaf senescence"/>
    <property type="evidence" value="ECO:0007669"/>
    <property type="project" value="UniProtKB-ARBA"/>
</dbReference>
<gene>
    <name evidence="9" type="ORF">F511_30423</name>
</gene>
<feature type="compositionally biased region" description="Basic and acidic residues" evidence="7">
    <location>
        <begin position="65"/>
        <end position="75"/>
    </location>
</feature>
<keyword evidence="3" id="KW-0238">DNA-binding</keyword>
<sequence length="247" mass="28363">MENFGTINRDSLILELTQGRTYANQLREELRPTLASCVNLLERVLSSYDNAFALLNCMTLLRNGDPKTEGSEPESKAQVPSRNPKKRKTMATWSQQLRVCSETAFEGQLDDGYYWRKYGQKDILGSKHPRAYYRCTHRGTQGCLVTKQVQRTDKDPSLFEVTYKGKHTCIQEMRKKKKENLDTKKRREGEEASERHSGQRNLTSKPGNQEMPIKDLSLPTFTSSPTQIGFEQNVEDSIFRSLKTSLE</sequence>
<feature type="compositionally biased region" description="Polar residues" evidence="7">
    <location>
        <begin position="219"/>
        <end position="230"/>
    </location>
</feature>
<evidence type="ECO:0000313" key="10">
    <source>
        <dbReference type="Proteomes" id="UP000250235"/>
    </source>
</evidence>
<dbReference type="InterPro" id="IPR044810">
    <property type="entry name" value="WRKY_plant"/>
</dbReference>
<dbReference type="GO" id="GO:0042542">
    <property type="term" value="P:response to hydrogen peroxide"/>
    <property type="evidence" value="ECO:0007669"/>
    <property type="project" value="UniProtKB-ARBA"/>
</dbReference>
<feature type="region of interest" description="Disordered" evidence="7">
    <location>
        <begin position="65"/>
        <end position="88"/>
    </location>
</feature>
<comment type="subcellular location">
    <subcellularLocation>
        <location evidence="1">Nucleus</location>
    </subcellularLocation>
</comment>
<reference evidence="9 10" key="1">
    <citation type="journal article" date="2015" name="Proc. Natl. Acad. Sci. U.S.A.">
        <title>The resurrection genome of Boea hygrometrica: A blueprint for survival of dehydration.</title>
        <authorList>
            <person name="Xiao L."/>
            <person name="Yang G."/>
            <person name="Zhang L."/>
            <person name="Yang X."/>
            <person name="Zhao S."/>
            <person name="Ji Z."/>
            <person name="Zhou Q."/>
            <person name="Hu M."/>
            <person name="Wang Y."/>
            <person name="Chen M."/>
            <person name="Xu Y."/>
            <person name="Jin H."/>
            <person name="Xiao X."/>
            <person name="Hu G."/>
            <person name="Bao F."/>
            <person name="Hu Y."/>
            <person name="Wan P."/>
            <person name="Li L."/>
            <person name="Deng X."/>
            <person name="Kuang T."/>
            <person name="Xiang C."/>
            <person name="Zhu J.K."/>
            <person name="Oliver M.J."/>
            <person name="He Y."/>
        </authorList>
    </citation>
    <scope>NUCLEOTIDE SEQUENCE [LARGE SCALE GENOMIC DNA]</scope>
    <source>
        <strain evidence="10">cv. XS01</strain>
    </source>
</reference>
<dbReference type="SMART" id="SM00774">
    <property type="entry name" value="WRKY"/>
    <property type="match status" value="1"/>
</dbReference>
<keyword evidence="4" id="KW-0804">Transcription</keyword>
<dbReference type="AlphaFoldDB" id="A0A2Z7DAY2"/>
<comment type="similarity">
    <text evidence="6">Belongs to the WRKY group III family.</text>
</comment>
<evidence type="ECO:0000259" key="8">
    <source>
        <dbReference type="PROSITE" id="PS50811"/>
    </source>
</evidence>
<dbReference type="Gene3D" id="2.20.25.80">
    <property type="entry name" value="WRKY domain"/>
    <property type="match status" value="1"/>
</dbReference>
<dbReference type="InterPro" id="IPR036576">
    <property type="entry name" value="WRKY_dom_sf"/>
</dbReference>
<dbReference type="PANTHER" id="PTHR32096:SF36">
    <property type="entry name" value="WRKY TRANSCRIPTION FACTOR 41-RELATED"/>
    <property type="match status" value="1"/>
</dbReference>
<dbReference type="OrthoDB" id="1888929at2759"/>
<proteinExistence type="inferred from homology"/>
<evidence type="ECO:0000256" key="7">
    <source>
        <dbReference type="SAM" id="MobiDB-lite"/>
    </source>
</evidence>
<dbReference type="GO" id="GO:0003700">
    <property type="term" value="F:DNA-binding transcription factor activity"/>
    <property type="evidence" value="ECO:0007669"/>
    <property type="project" value="InterPro"/>
</dbReference>
<organism evidence="9 10">
    <name type="scientific">Dorcoceras hygrometricum</name>
    <dbReference type="NCBI Taxonomy" id="472368"/>
    <lineage>
        <taxon>Eukaryota</taxon>
        <taxon>Viridiplantae</taxon>
        <taxon>Streptophyta</taxon>
        <taxon>Embryophyta</taxon>
        <taxon>Tracheophyta</taxon>
        <taxon>Spermatophyta</taxon>
        <taxon>Magnoliopsida</taxon>
        <taxon>eudicotyledons</taxon>
        <taxon>Gunneridae</taxon>
        <taxon>Pentapetalae</taxon>
        <taxon>asterids</taxon>
        <taxon>lamiids</taxon>
        <taxon>Lamiales</taxon>
        <taxon>Gesneriaceae</taxon>
        <taxon>Didymocarpoideae</taxon>
        <taxon>Trichosporeae</taxon>
        <taxon>Loxocarpinae</taxon>
        <taxon>Dorcoceras</taxon>
    </lineage>
</organism>
<evidence type="ECO:0000256" key="4">
    <source>
        <dbReference type="ARBA" id="ARBA00023163"/>
    </source>
</evidence>
<keyword evidence="10" id="KW-1185">Reference proteome</keyword>
<dbReference type="FunFam" id="2.20.25.80:FF:000009">
    <property type="entry name" value="WRKY transcription factor 53"/>
    <property type="match status" value="1"/>
</dbReference>
<feature type="domain" description="WRKY" evidence="8">
    <location>
        <begin position="104"/>
        <end position="167"/>
    </location>
</feature>
<evidence type="ECO:0000256" key="3">
    <source>
        <dbReference type="ARBA" id="ARBA00023125"/>
    </source>
</evidence>
<feature type="region of interest" description="Disordered" evidence="7">
    <location>
        <begin position="174"/>
        <end position="234"/>
    </location>
</feature>
<keyword evidence="5" id="KW-0539">Nucleus</keyword>
<feature type="compositionally biased region" description="Basic and acidic residues" evidence="7">
    <location>
        <begin position="179"/>
        <end position="197"/>
    </location>
</feature>
<dbReference type="GO" id="GO:0010193">
    <property type="term" value="P:response to ozone"/>
    <property type="evidence" value="ECO:0007669"/>
    <property type="project" value="UniProtKB-ARBA"/>
</dbReference>
<evidence type="ECO:0000256" key="1">
    <source>
        <dbReference type="ARBA" id="ARBA00004123"/>
    </source>
</evidence>
<dbReference type="GO" id="GO:0005634">
    <property type="term" value="C:nucleus"/>
    <property type="evidence" value="ECO:0007669"/>
    <property type="project" value="UniProtKB-SubCell"/>
</dbReference>
<protein>
    <submittedName>
        <fullName evidence="9">Putative WRKY transcription factor 46</fullName>
    </submittedName>
</protein>
<dbReference type="PROSITE" id="PS50811">
    <property type="entry name" value="WRKY"/>
    <property type="match status" value="1"/>
</dbReference>
<dbReference type="EMBL" id="KQ987746">
    <property type="protein sequence ID" value="KZV56931.1"/>
    <property type="molecule type" value="Genomic_DNA"/>
</dbReference>
<name>A0A2Z7DAY2_9LAMI</name>
<dbReference type="Proteomes" id="UP000250235">
    <property type="component" value="Unassembled WGS sequence"/>
</dbReference>
<accession>A0A2Z7DAY2</accession>
<dbReference type="GO" id="GO:0009751">
    <property type="term" value="P:response to salicylic acid"/>
    <property type="evidence" value="ECO:0007669"/>
    <property type="project" value="UniProtKB-ARBA"/>
</dbReference>
<dbReference type="Pfam" id="PF03106">
    <property type="entry name" value="WRKY"/>
    <property type="match status" value="1"/>
</dbReference>
<dbReference type="PANTHER" id="PTHR32096">
    <property type="entry name" value="WRKY TRANSCRIPTION FACTOR 30-RELATED-RELATED"/>
    <property type="match status" value="1"/>
</dbReference>
<dbReference type="SUPFAM" id="SSF118290">
    <property type="entry name" value="WRKY DNA-binding domain"/>
    <property type="match status" value="1"/>
</dbReference>
<evidence type="ECO:0000256" key="5">
    <source>
        <dbReference type="ARBA" id="ARBA00023242"/>
    </source>
</evidence>